<sequence>MLQRSPDGRAAPKAAPNFALMLVGGTTRIGMPAQCQQPKLVSSIEQILV</sequence>
<comment type="caution">
    <text evidence="1">The sequence shown here is derived from an EMBL/GenBank/DDBJ whole genome shotgun (WGS) entry which is preliminary data.</text>
</comment>
<reference evidence="1 2" key="1">
    <citation type="submission" date="2024-03" db="EMBL/GenBank/DDBJ databases">
        <title>Novel species of the genus Variovorax.</title>
        <authorList>
            <person name="Liu Q."/>
            <person name="Xin Y.-H."/>
        </authorList>
    </citation>
    <scope>NUCLEOTIDE SEQUENCE [LARGE SCALE GENOMIC DNA]</scope>
    <source>
        <strain evidence="1 2">KACC 18899</strain>
    </source>
</reference>
<dbReference type="Proteomes" id="UP001365846">
    <property type="component" value="Unassembled WGS sequence"/>
</dbReference>
<gene>
    <name evidence="1" type="ORF">WKW77_05920</name>
</gene>
<protein>
    <submittedName>
        <fullName evidence="1">Uncharacterized protein</fullName>
    </submittedName>
</protein>
<evidence type="ECO:0000313" key="2">
    <source>
        <dbReference type="Proteomes" id="UP001365846"/>
    </source>
</evidence>
<evidence type="ECO:0000313" key="1">
    <source>
        <dbReference type="EMBL" id="MEJ8810597.1"/>
    </source>
</evidence>
<organism evidence="1 2">
    <name type="scientific">Variovorax ureilyticus</name>
    <dbReference type="NCBI Taxonomy" id="1836198"/>
    <lineage>
        <taxon>Bacteria</taxon>
        <taxon>Pseudomonadati</taxon>
        <taxon>Pseudomonadota</taxon>
        <taxon>Betaproteobacteria</taxon>
        <taxon>Burkholderiales</taxon>
        <taxon>Comamonadaceae</taxon>
        <taxon>Variovorax</taxon>
    </lineage>
</organism>
<name>A0ABU8VAB8_9BURK</name>
<dbReference type="RefSeq" id="WP_340355911.1">
    <property type="nucleotide sequence ID" value="NZ_JBBKZU010000002.1"/>
</dbReference>
<keyword evidence="2" id="KW-1185">Reference proteome</keyword>
<dbReference type="EMBL" id="JBBKZU010000002">
    <property type="protein sequence ID" value="MEJ8810597.1"/>
    <property type="molecule type" value="Genomic_DNA"/>
</dbReference>
<proteinExistence type="predicted"/>
<accession>A0ABU8VAB8</accession>